<protein>
    <recommendedName>
        <fullName evidence="6">Mannitol-specific phosphotransferase enzyme IIA component</fullName>
        <ecNumber evidence="5">2.7.1.197</ecNumber>
    </recommendedName>
    <alternativeName>
        <fullName evidence="22">EIIA</fullName>
    </alternativeName>
    <alternativeName>
        <fullName evidence="24">EIICB-Mtl</fullName>
    </alternativeName>
    <alternativeName>
        <fullName evidence="21">EIICBA-Mtl</fullName>
    </alternativeName>
    <alternativeName>
        <fullName evidence="23">EIII</fullName>
    </alternativeName>
    <alternativeName>
        <fullName evidence="20">PTS system mannitol-specific EIIA component</fullName>
    </alternativeName>
    <alternativeName>
        <fullName evidence="8">PTS system mannitol-specific EIICB component</fullName>
    </alternativeName>
    <alternativeName>
        <fullName evidence="7">PTS system mannitol-specific EIICBA component</fullName>
    </alternativeName>
</protein>
<dbReference type="PANTHER" id="PTHR30181">
    <property type="entry name" value="MANNITOL PERMEASE IIC COMPONENT"/>
    <property type="match status" value="1"/>
</dbReference>
<dbReference type="PROSITE" id="PS51099">
    <property type="entry name" value="PTS_EIIB_TYPE_2"/>
    <property type="match status" value="1"/>
</dbReference>
<comment type="function">
    <text evidence="2">The phosphoenolpyruvate-dependent sugar phosphotransferase system (sugar PTS), a major carbohydrate active transport system, catalyzes the phosphorylation of incoming sugar substrates concomitantly with their translocation across the cell membrane. The enzyme II CmtAB PTS system is involved in D-mannitol transport.</text>
</comment>
<keyword evidence="13" id="KW-0762">Sugar transport</keyword>
<dbReference type="InterPro" id="IPR002178">
    <property type="entry name" value="PTS_EIIA_type-2_dom"/>
</dbReference>
<dbReference type="Gene3D" id="3.40.50.2300">
    <property type="match status" value="1"/>
</dbReference>
<evidence type="ECO:0000256" key="18">
    <source>
        <dbReference type="ARBA" id="ARBA00022989"/>
    </source>
</evidence>
<proteinExistence type="predicted"/>
<evidence type="ECO:0000256" key="15">
    <source>
        <dbReference type="ARBA" id="ARBA00022683"/>
    </source>
</evidence>
<evidence type="ECO:0000256" key="21">
    <source>
        <dbReference type="ARBA" id="ARBA00030684"/>
    </source>
</evidence>
<evidence type="ECO:0000256" key="4">
    <source>
        <dbReference type="ARBA" id="ARBA00011738"/>
    </source>
</evidence>
<evidence type="ECO:0000256" key="1">
    <source>
        <dbReference type="ARBA" id="ARBA00001655"/>
    </source>
</evidence>
<dbReference type="InterPro" id="IPR036095">
    <property type="entry name" value="PTS_EIIB-like_sf"/>
</dbReference>
<feature type="domain" description="PTS EIIC type-2" evidence="29">
    <location>
        <begin position="20"/>
        <end position="364"/>
    </location>
</feature>
<evidence type="ECO:0000256" key="10">
    <source>
        <dbReference type="ARBA" id="ARBA00022475"/>
    </source>
</evidence>
<dbReference type="InterPro" id="IPR003352">
    <property type="entry name" value="PTS_EIIC"/>
</dbReference>
<evidence type="ECO:0000256" key="23">
    <source>
        <dbReference type="ARBA" id="ARBA00030962"/>
    </source>
</evidence>
<evidence type="ECO:0000256" key="2">
    <source>
        <dbReference type="ARBA" id="ARBA00002434"/>
    </source>
</evidence>
<evidence type="ECO:0000256" key="17">
    <source>
        <dbReference type="ARBA" id="ARBA00022777"/>
    </source>
</evidence>
<evidence type="ECO:0000256" key="6">
    <source>
        <dbReference type="ARBA" id="ARBA00014783"/>
    </source>
</evidence>
<dbReference type="InterPro" id="IPR013014">
    <property type="entry name" value="PTS_EIIC_2"/>
</dbReference>
<dbReference type="EMBL" id="BMMQ01000003">
    <property type="protein sequence ID" value="GGO62787.1"/>
    <property type="molecule type" value="Genomic_DNA"/>
</dbReference>
<evidence type="ECO:0000256" key="11">
    <source>
        <dbReference type="ARBA" id="ARBA00022519"/>
    </source>
</evidence>
<keyword evidence="18 26" id="KW-1133">Transmembrane helix</keyword>
<evidence type="ECO:0000256" key="8">
    <source>
        <dbReference type="ARBA" id="ARBA00021825"/>
    </source>
</evidence>
<accession>A0ABQ2MZC1</accession>
<gene>
    <name evidence="30" type="ORF">GCM10010910_13760</name>
</gene>
<feature type="region of interest" description="Disordered" evidence="25">
    <location>
        <begin position="517"/>
        <end position="543"/>
    </location>
</feature>
<dbReference type="PROSITE" id="PS51094">
    <property type="entry name" value="PTS_EIIA_TYPE_2"/>
    <property type="match status" value="1"/>
</dbReference>
<dbReference type="EC" id="2.7.1.197" evidence="5"/>
<keyword evidence="15" id="KW-0598">Phosphotransferase system</keyword>
<keyword evidence="14" id="KW-0808">Transferase</keyword>
<dbReference type="CDD" id="cd00211">
    <property type="entry name" value="PTS_IIA_fru"/>
    <property type="match status" value="1"/>
</dbReference>
<evidence type="ECO:0000259" key="29">
    <source>
        <dbReference type="PROSITE" id="PS51104"/>
    </source>
</evidence>
<dbReference type="RefSeq" id="WP_188700645.1">
    <property type="nucleotide sequence ID" value="NZ_BMMQ01000003.1"/>
</dbReference>
<keyword evidence="16 26" id="KW-0812">Transmembrane</keyword>
<dbReference type="Proteomes" id="UP000638043">
    <property type="component" value="Unassembled WGS sequence"/>
</dbReference>
<dbReference type="InterPro" id="IPR013011">
    <property type="entry name" value="PTS_EIIB_2"/>
</dbReference>
<feature type="transmembrane region" description="Helical" evidence="26">
    <location>
        <begin position="153"/>
        <end position="171"/>
    </location>
</feature>
<evidence type="ECO:0000256" key="16">
    <source>
        <dbReference type="ARBA" id="ARBA00022692"/>
    </source>
</evidence>
<sequence length="686" mass="69891">MSTETSAKAPGGLRTGVQKFGTFLSGMIMPNIAAFIAWGLLTALFIPTGWLGVEGPVEALRWSGSEGLAAIVDPTIQYLLPLLIAFTGGNVVYGHRGGVVGAVATMGVIVGAAGTIMFIGAMIAGPGAAWVLKMVEKLWDGKIKAGFEMLVNNFSAGFVGFFTGLAAYYWLAPLVKGLTDVLGKAVGWLVDTGLIPLASVIVEPAKVLFLNNAINHGVFTPIGGEQSTEIGHSLLYLVEANPGPGAGLLLALTVFGVGAARATAPGAFLIQFLGGIHEIYFPYVLAKPVLLVALVLGGASGVATNLIFDSGLVAPASPGSIFAVLIQTAPGSHLGVILSVLISAAVTFVVSTLFLLASRKRDLAADAAGEDKLAAAVAQTERNKGKASSVLGGLAGAGAATATQTIQNVIFACDAGMGSSAMGAGVLRKKVQQAGIEGVTVTNKAIANLDGTADLVVTQAQLTERARMKEPNALHVSVGGFMNAPEYDEVVALLLAQQNGSAEEAAAEETATHDAPAIDFGAKPDPATSTATAEGEAPEGATPEVLTRDNVRIHAGSATRDEALREAAGILEAAGAVTGDYLEAMKAREETVSTYMGNGLAIPHGTDAAKDAVLGSALAVIRYDGGVEWGDGDVATFVVGIAGKGDAHLEILQSVAIQFGDDDTVARLKAAETPDELYALLKGGLA</sequence>
<evidence type="ECO:0000256" key="22">
    <source>
        <dbReference type="ARBA" id="ARBA00030956"/>
    </source>
</evidence>
<evidence type="ECO:0000256" key="13">
    <source>
        <dbReference type="ARBA" id="ARBA00022597"/>
    </source>
</evidence>
<evidence type="ECO:0000313" key="30">
    <source>
        <dbReference type="EMBL" id="GGO62787.1"/>
    </source>
</evidence>
<keyword evidence="12" id="KW-0597">Phosphoprotein</keyword>
<evidence type="ECO:0000259" key="28">
    <source>
        <dbReference type="PROSITE" id="PS51099"/>
    </source>
</evidence>
<dbReference type="Pfam" id="PF02378">
    <property type="entry name" value="PTS_EIIC"/>
    <property type="match status" value="1"/>
</dbReference>
<dbReference type="PANTHER" id="PTHR30181:SF2">
    <property type="entry name" value="PTS SYSTEM MANNITOL-SPECIFIC EIICBA COMPONENT"/>
    <property type="match status" value="1"/>
</dbReference>
<evidence type="ECO:0000256" key="3">
    <source>
        <dbReference type="ARBA" id="ARBA00004429"/>
    </source>
</evidence>
<evidence type="ECO:0000256" key="24">
    <source>
        <dbReference type="ARBA" id="ARBA00033349"/>
    </source>
</evidence>
<organism evidence="30 31">
    <name type="scientific">Microbacterium nanhaiense</name>
    <dbReference type="NCBI Taxonomy" id="1301026"/>
    <lineage>
        <taxon>Bacteria</taxon>
        <taxon>Bacillati</taxon>
        <taxon>Actinomycetota</taxon>
        <taxon>Actinomycetes</taxon>
        <taxon>Micrococcales</taxon>
        <taxon>Microbacteriaceae</taxon>
        <taxon>Microbacterium</taxon>
    </lineage>
</organism>
<feature type="transmembrane region" description="Helical" evidence="26">
    <location>
        <begin position="246"/>
        <end position="273"/>
    </location>
</feature>
<keyword evidence="9" id="KW-0813">Transport</keyword>
<evidence type="ECO:0000256" key="12">
    <source>
        <dbReference type="ARBA" id="ARBA00022553"/>
    </source>
</evidence>
<evidence type="ECO:0000259" key="27">
    <source>
        <dbReference type="PROSITE" id="PS51094"/>
    </source>
</evidence>
<keyword evidence="17" id="KW-0418">Kinase</keyword>
<evidence type="ECO:0000256" key="25">
    <source>
        <dbReference type="SAM" id="MobiDB-lite"/>
    </source>
</evidence>
<comment type="caution">
    <text evidence="30">The sequence shown here is derived from an EMBL/GenBank/DDBJ whole genome shotgun (WGS) entry which is preliminary data.</text>
</comment>
<dbReference type="Gene3D" id="3.40.930.10">
    <property type="entry name" value="Mannitol-specific EII, Chain A"/>
    <property type="match status" value="1"/>
</dbReference>
<feature type="domain" description="PTS EIIA type-2" evidence="27">
    <location>
        <begin position="544"/>
        <end position="684"/>
    </location>
</feature>
<evidence type="ECO:0000256" key="14">
    <source>
        <dbReference type="ARBA" id="ARBA00022679"/>
    </source>
</evidence>
<evidence type="ECO:0000256" key="9">
    <source>
        <dbReference type="ARBA" id="ARBA00022448"/>
    </source>
</evidence>
<evidence type="ECO:0000256" key="7">
    <source>
        <dbReference type="ARBA" id="ARBA00015039"/>
    </source>
</evidence>
<feature type="transmembrane region" description="Helical" evidence="26">
    <location>
        <begin position="285"/>
        <end position="308"/>
    </location>
</feature>
<name>A0ABQ2MZC1_9MICO</name>
<dbReference type="Pfam" id="PF00359">
    <property type="entry name" value="PTS_EIIA_2"/>
    <property type="match status" value="1"/>
</dbReference>
<dbReference type="SUPFAM" id="SSF52794">
    <property type="entry name" value="PTS system IIB component-like"/>
    <property type="match status" value="1"/>
</dbReference>
<feature type="transmembrane region" description="Helical" evidence="26">
    <location>
        <begin position="99"/>
        <end position="132"/>
    </location>
</feature>
<keyword evidence="31" id="KW-1185">Reference proteome</keyword>
<dbReference type="Pfam" id="PF02302">
    <property type="entry name" value="PTS_IIB"/>
    <property type="match status" value="1"/>
</dbReference>
<dbReference type="PROSITE" id="PS51104">
    <property type="entry name" value="PTS_EIIC_TYPE_2"/>
    <property type="match status" value="1"/>
</dbReference>
<feature type="transmembrane region" description="Helical" evidence="26">
    <location>
        <begin position="334"/>
        <end position="356"/>
    </location>
</feature>
<comment type="catalytic activity">
    <reaction evidence="1">
        <text>D-mannitol(out) + N(pros)-phospho-L-histidyl-[protein] = D-mannitol 1-phosphate(in) + L-histidyl-[protein]</text>
        <dbReference type="Rhea" id="RHEA:33363"/>
        <dbReference type="Rhea" id="RHEA-COMP:9745"/>
        <dbReference type="Rhea" id="RHEA-COMP:9746"/>
        <dbReference type="ChEBI" id="CHEBI:16899"/>
        <dbReference type="ChEBI" id="CHEBI:29979"/>
        <dbReference type="ChEBI" id="CHEBI:61381"/>
        <dbReference type="ChEBI" id="CHEBI:64837"/>
        <dbReference type="EC" id="2.7.1.197"/>
    </reaction>
</comment>
<feature type="compositionally biased region" description="Low complexity" evidence="25">
    <location>
        <begin position="526"/>
        <end position="543"/>
    </location>
</feature>
<evidence type="ECO:0000256" key="26">
    <source>
        <dbReference type="SAM" id="Phobius"/>
    </source>
</evidence>
<evidence type="ECO:0000256" key="20">
    <source>
        <dbReference type="ARBA" id="ARBA00029908"/>
    </source>
</evidence>
<evidence type="ECO:0000256" key="19">
    <source>
        <dbReference type="ARBA" id="ARBA00023136"/>
    </source>
</evidence>
<dbReference type="InterPro" id="IPR050893">
    <property type="entry name" value="Sugar_PTS"/>
</dbReference>
<keyword evidence="10" id="KW-1003">Cell membrane</keyword>
<evidence type="ECO:0000313" key="31">
    <source>
        <dbReference type="Proteomes" id="UP000638043"/>
    </source>
</evidence>
<dbReference type="PROSITE" id="PS00372">
    <property type="entry name" value="PTS_EIIA_TYPE_2_HIS"/>
    <property type="match status" value="1"/>
</dbReference>
<dbReference type="InterPro" id="IPR016152">
    <property type="entry name" value="PTrfase/Anion_transptr"/>
</dbReference>
<dbReference type="InterPro" id="IPR029503">
    <property type="entry name" value="PTS_EIIB_mannitol"/>
</dbReference>
<dbReference type="SUPFAM" id="SSF55804">
    <property type="entry name" value="Phoshotransferase/anion transport protein"/>
    <property type="match status" value="1"/>
</dbReference>
<dbReference type="InterPro" id="IPR003501">
    <property type="entry name" value="PTS_EIIB_2/3"/>
</dbReference>
<keyword evidence="11" id="KW-0997">Cell inner membrane</keyword>
<dbReference type="NCBIfam" id="NF011663">
    <property type="entry name" value="PRK15083.1"/>
    <property type="match status" value="1"/>
</dbReference>
<keyword evidence="19 26" id="KW-0472">Membrane</keyword>
<reference evidence="31" key="1">
    <citation type="journal article" date="2019" name="Int. J. Syst. Evol. Microbiol.">
        <title>The Global Catalogue of Microorganisms (GCM) 10K type strain sequencing project: providing services to taxonomists for standard genome sequencing and annotation.</title>
        <authorList>
            <consortium name="The Broad Institute Genomics Platform"/>
            <consortium name="The Broad Institute Genome Sequencing Center for Infectious Disease"/>
            <person name="Wu L."/>
            <person name="Ma J."/>
        </authorList>
    </citation>
    <scope>NUCLEOTIDE SEQUENCE [LARGE SCALE GENOMIC DNA]</scope>
    <source>
        <strain evidence="31">CGMCC 4.7181</strain>
    </source>
</reference>
<comment type="subunit">
    <text evidence="4">Homodimer.</text>
</comment>
<dbReference type="CDD" id="cd05567">
    <property type="entry name" value="PTS_IIB_mannitol"/>
    <property type="match status" value="1"/>
</dbReference>
<comment type="subcellular location">
    <subcellularLocation>
        <location evidence="3">Cell inner membrane</location>
        <topology evidence="3">Multi-pass membrane protein</topology>
    </subcellularLocation>
</comment>
<feature type="transmembrane region" description="Helical" evidence="26">
    <location>
        <begin position="74"/>
        <end position="93"/>
    </location>
</feature>
<evidence type="ECO:0000256" key="5">
    <source>
        <dbReference type="ARBA" id="ARBA00011909"/>
    </source>
</evidence>
<feature type="domain" description="PTS EIIB type-2" evidence="28">
    <location>
        <begin position="407"/>
        <end position="502"/>
    </location>
</feature>